<protein>
    <submittedName>
        <fullName evidence="2">Uncharacterized protein</fullName>
    </submittedName>
</protein>
<proteinExistence type="predicted"/>
<feature type="region of interest" description="Disordered" evidence="1">
    <location>
        <begin position="113"/>
        <end position="134"/>
    </location>
</feature>
<dbReference type="Proteomes" id="UP000663879">
    <property type="component" value="Unassembled WGS sequence"/>
</dbReference>
<dbReference type="EMBL" id="CAJNOC010005869">
    <property type="protein sequence ID" value="CAF1064271.1"/>
    <property type="molecule type" value="Genomic_DNA"/>
</dbReference>
<evidence type="ECO:0000313" key="3">
    <source>
        <dbReference type="Proteomes" id="UP000663879"/>
    </source>
</evidence>
<evidence type="ECO:0000313" key="2">
    <source>
        <dbReference type="EMBL" id="CAF1064271.1"/>
    </source>
</evidence>
<keyword evidence="3" id="KW-1185">Reference proteome</keyword>
<feature type="compositionally biased region" description="Gly residues" evidence="1">
    <location>
        <begin position="113"/>
        <end position="125"/>
    </location>
</feature>
<feature type="non-terminal residue" evidence="2">
    <location>
        <position position="1"/>
    </location>
</feature>
<reference evidence="2" key="1">
    <citation type="submission" date="2021-02" db="EMBL/GenBank/DDBJ databases">
        <authorList>
            <person name="Nowell W R."/>
        </authorList>
    </citation>
    <scope>NUCLEOTIDE SEQUENCE</scope>
    <source>
        <strain evidence="2">Ploen Becks lab</strain>
    </source>
</reference>
<sequence length="134" mass="14522">MSQQRKKTFKKTIRRTAIVGQSSNGSYFRREVQEEVEYIEPEIEYRHSIVQVKPKTVKRLKNLEHFSVTKKVIVCNCTGKCATNRCKCLDNHQKCTNECNGCVMIKAGGGGGGGGPTGGGGGIGIGAERTGDGQ</sequence>
<dbReference type="AlphaFoldDB" id="A0A814LFG5"/>
<name>A0A814LFG5_9BILA</name>
<accession>A0A814LFG5</accession>
<organism evidence="2 3">
    <name type="scientific">Brachionus calyciflorus</name>
    <dbReference type="NCBI Taxonomy" id="104777"/>
    <lineage>
        <taxon>Eukaryota</taxon>
        <taxon>Metazoa</taxon>
        <taxon>Spiralia</taxon>
        <taxon>Gnathifera</taxon>
        <taxon>Rotifera</taxon>
        <taxon>Eurotatoria</taxon>
        <taxon>Monogononta</taxon>
        <taxon>Pseudotrocha</taxon>
        <taxon>Ploima</taxon>
        <taxon>Brachionidae</taxon>
        <taxon>Brachionus</taxon>
    </lineage>
</organism>
<evidence type="ECO:0000256" key="1">
    <source>
        <dbReference type="SAM" id="MobiDB-lite"/>
    </source>
</evidence>
<gene>
    <name evidence="2" type="ORF">OXX778_LOCUS19425</name>
</gene>
<comment type="caution">
    <text evidence="2">The sequence shown here is derived from an EMBL/GenBank/DDBJ whole genome shotgun (WGS) entry which is preliminary data.</text>
</comment>